<dbReference type="Proteomes" id="UP000024635">
    <property type="component" value="Unassembled WGS sequence"/>
</dbReference>
<dbReference type="PRINTS" id="PR00504">
    <property type="entry name" value="CHROMODOMAIN"/>
</dbReference>
<comment type="subcellular location">
    <subcellularLocation>
        <location evidence="1">Nucleus</location>
    </subcellularLocation>
</comment>
<name>A0A016VS50_9BILA</name>
<feature type="compositionally biased region" description="Polar residues" evidence="3">
    <location>
        <begin position="120"/>
        <end position="129"/>
    </location>
</feature>
<keyword evidence="6" id="KW-1185">Reference proteome</keyword>
<dbReference type="Pfam" id="PF00385">
    <property type="entry name" value="Chromo"/>
    <property type="match status" value="1"/>
</dbReference>
<dbReference type="GO" id="GO:0005634">
    <property type="term" value="C:nucleus"/>
    <property type="evidence" value="ECO:0007669"/>
    <property type="project" value="UniProtKB-SubCell"/>
</dbReference>
<dbReference type="Gene3D" id="2.40.50.40">
    <property type="match status" value="1"/>
</dbReference>
<evidence type="ECO:0000313" key="5">
    <source>
        <dbReference type="EMBL" id="EYC29882.1"/>
    </source>
</evidence>
<evidence type="ECO:0000313" key="6">
    <source>
        <dbReference type="Proteomes" id="UP000024635"/>
    </source>
</evidence>
<evidence type="ECO:0000256" key="2">
    <source>
        <dbReference type="ARBA" id="ARBA00023242"/>
    </source>
</evidence>
<dbReference type="STRING" id="53326.A0A016VS50"/>
<dbReference type="InterPro" id="IPR016197">
    <property type="entry name" value="Chromo-like_dom_sf"/>
</dbReference>
<sequence>MKLGSYEQEPLFNLGLLIIPSSKNSSETAGEFIVEKILGKRIRKGEVEYLIQWKGYGPSDNTWEPAKQCDCADLIEEFERSREATSEDMPQKSRKRKNLEEEGTVSPKQNNITEDIFDDGTSNDITATQPPKAKAKDQRPIAATPSPREKIINTPDGGDPSTASEGTRRNRATHDGTVAAVEILGFLGSCPSHLMLTNKKTN</sequence>
<keyword evidence="2" id="KW-0539">Nucleus</keyword>
<dbReference type="SUPFAM" id="SSF54160">
    <property type="entry name" value="Chromo domain-like"/>
    <property type="match status" value="1"/>
</dbReference>
<dbReference type="EMBL" id="JARK01001341">
    <property type="protein sequence ID" value="EYC29882.1"/>
    <property type="molecule type" value="Genomic_DNA"/>
</dbReference>
<dbReference type="PROSITE" id="PS50013">
    <property type="entry name" value="CHROMO_2"/>
    <property type="match status" value="1"/>
</dbReference>
<evidence type="ECO:0000256" key="1">
    <source>
        <dbReference type="ARBA" id="ARBA00004123"/>
    </source>
</evidence>
<evidence type="ECO:0000256" key="3">
    <source>
        <dbReference type="SAM" id="MobiDB-lite"/>
    </source>
</evidence>
<accession>A0A016VS50</accession>
<feature type="compositionally biased region" description="Basic and acidic residues" evidence="3">
    <location>
        <begin position="80"/>
        <end position="91"/>
    </location>
</feature>
<feature type="domain" description="Chromo" evidence="4">
    <location>
        <begin position="32"/>
        <end position="90"/>
    </location>
</feature>
<comment type="caution">
    <text evidence="5">The sequence shown here is derived from an EMBL/GenBank/DDBJ whole genome shotgun (WGS) entry which is preliminary data.</text>
</comment>
<evidence type="ECO:0000259" key="4">
    <source>
        <dbReference type="PROSITE" id="PS50013"/>
    </source>
</evidence>
<proteinExistence type="predicted"/>
<dbReference type="PANTHER" id="PTHR22812">
    <property type="entry name" value="CHROMOBOX PROTEIN"/>
    <property type="match status" value="1"/>
</dbReference>
<organism evidence="5 6">
    <name type="scientific">Ancylostoma ceylanicum</name>
    <dbReference type="NCBI Taxonomy" id="53326"/>
    <lineage>
        <taxon>Eukaryota</taxon>
        <taxon>Metazoa</taxon>
        <taxon>Ecdysozoa</taxon>
        <taxon>Nematoda</taxon>
        <taxon>Chromadorea</taxon>
        <taxon>Rhabditida</taxon>
        <taxon>Rhabditina</taxon>
        <taxon>Rhabditomorpha</taxon>
        <taxon>Strongyloidea</taxon>
        <taxon>Ancylostomatidae</taxon>
        <taxon>Ancylostomatinae</taxon>
        <taxon>Ancylostoma</taxon>
    </lineage>
</organism>
<dbReference type="InterPro" id="IPR000953">
    <property type="entry name" value="Chromo/chromo_shadow_dom"/>
</dbReference>
<dbReference type="InterPro" id="IPR017984">
    <property type="entry name" value="Chromo_dom_subgr"/>
</dbReference>
<dbReference type="CDD" id="cd00024">
    <property type="entry name" value="CD_CSD"/>
    <property type="match status" value="1"/>
</dbReference>
<feature type="region of interest" description="Disordered" evidence="3">
    <location>
        <begin position="80"/>
        <end position="172"/>
    </location>
</feature>
<dbReference type="InterPro" id="IPR023780">
    <property type="entry name" value="Chromo_domain"/>
</dbReference>
<gene>
    <name evidence="5" type="primary">Acey_s0005.g2315</name>
    <name evidence="5" type="ORF">Y032_0005g2315</name>
</gene>
<dbReference type="OrthoDB" id="433924at2759"/>
<protein>
    <recommendedName>
        <fullName evidence="4">Chromo domain-containing protein</fullName>
    </recommendedName>
</protein>
<dbReference type="InterPro" id="IPR051219">
    <property type="entry name" value="Heterochromatin_chromo-domain"/>
</dbReference>
<reference evidence="6" key="1">
    <citation type="journal article" date="2015" name="Nat. Genet.">
        <title>The genome and transcriptome of the zoonotic hookworm Ancylostoma ceylanicum identify infection-specific gene families.</title>
        <authorList>
            <person name="Schwarz E.M."/>
            <person name="Hu Y."/>
            <person name="Antoshechkin I."/>
            <person name="Miller M.M."/>
            <person name="Sternberg P.W."/>
            <person name="Aroian R.V."/>
        </authorList>
    </citation>
    <scope>NUCLEOTIDE SEQUENCE</scope>
    <source>
        <strain evidence="6">HY135</strain>
    </source>
</reference>
<dbReference type="SMART" id="SM00298">
    <property type="entry name" value="CHROMO"/>
    <property type="match status" value="1"/>
</dbReference>
<dbReference type="AlphaFoldDB" id="A0A016VS50"/>